<dbReference type="RefSeq" id="YP_009277779.1">
    <property type="nucleotide sequence ID" value="NC_031001.1"/>
</dbReference>
<keyword evidence="2" id="KW-1185">Reference proteome</keyword>
<dbReference type="Proteomes" id="UP000204083">
    <property type="component" value="Segment"/>
</dbReference>
<evidence type="ECO:0000313" key="1">
    <source>
        <dbReference type="EMBL" id="AOE44852.1"/>
    </source>
</evidence>
<protein>
    <submittedName>
        <fullName evidence="1">Uncharacterized protein</fullName>
    </submittedName>
</protein>
<sequence length="39" mass="4822">MYGEDDWLEAAYEDRSQLQRDFELERYEYGDLLDDEDDL</sequence>
<accession>A0A1B3B1G9</accession>
<dbReference type="GeneID" id="29078307"/>
<proteinExistence type="predicted"/>
<gene>
    <name evidence="1" type="primary">40</name>
    <name evidence="1" type="ORF">SEA_TERAPIN_40</name>
</gene>
<dbReference type="KEGG" id="vg:29078307"/>
<evidence type="ECO:0000313" key="2">
    <source>
        <dbReference type="Proteomes" id="UP000204083"/>
    </source>
</evidence>
<name>A0A1B3B1G9_9CAUD</name>
<organism evidence="1 2">
    <name type="scientific">Gordonia phage Terapin</name>
    <dbReference type="NCBI Taxonomy" id="1887654"/>
    <lineage>
        <taxon>Viruses</taxon>
        <taxon>Duplodnaviria</taxon>
        <taxon>Heunggongvirae</taxon>
        <taxon>Uroviricota</taxon>
        <taxon>Caudoviricetes</taxon>
        <taxon>Terapinvirus</taxon>
        <taxon>Terapinvirus terapin</taxon>
    </lineage>
</organism>
<reference evidence="1 2" key="1">
    <citation type="submission" date="2016-07" db="EMBL/GenBank/DDBJ databases">
        <authorList>
            <person name="Montgomery M.T."/>
            <person name="Pope W.H."/>
            <person name="Garlena R.A."/>
            <person name="Russell D.A."/>
            <person name="Jacobs-Sera D."/>
            <person name="Hendrix R.W."/>
            <person name="Hatfull G.F."/>
        </authorList>
    </citation>
    <scope>NUCLEOTIDE SEQUENCE [LARGE SCALE GENOMIC DNA]</scope>
</reference>
<dbReference type="EMBL" id="KX557285">
    <property type="protein sequence ID" value="AOE44852.1"/>
    <property type="molecule type" value="Genomic_DNA"/>
</dbReference>